<evidence type="ECO:0000313" key="4">
    <source>
        <dbReference type="EMBL" id="GMH21863.1"/>
    </source>
</evidence>
<evidence type="ECO:0000313" key="5">
    <source>
        <dbReference type="Proteomes" id="UP001279734"/>
    </source>
</evidence>
<dbReference type="FunFam" id="3.80.10.10:FF:000200">
    <property type="entry name" value="Outer arm dynein light chain 1 protein"/>
    <property type="match status" value="1"/>
</dbReference>
<keyword evidence="5" id="KW-1185">Reference proteome</keyword>
<feature type="compositionally biased region" description="Basic residues" evidence="3">
    <location>
        <begin position="682"/>
        <end position="698"/>
    </location>
</feature>
<keyword evidence="2" id="KW-0677">Repeat</keyword>
<proteinExistence type="predicted"/>
<dbReference type="Proteomes" id="UP001279734">
    <property type="component" value="Unassembled WGS sequence"/>
</dbReference>
<accession>A0AAD3T2M0</accession>
<dbReference type="SUPFAM" id="SSF52075">
    <property type="entry name" value="Outer arm dynein light chain 1"/>
    <property type="match status" value="1"/>
</dbReference>
<dbReference type="InterPro" id="IPR032675">
    <property type="entry name" value="LRR_dom_sf"/>
</dbReference>
<dbReference type="PRINTS" id="PR00019">
    <property type="entry name" value="LEURICHRPT"/>
</dbReference>
<dbReference type="InterPro" id="IPR001611">
    <property type="entry name" value="Leu-rich_rpt"/>
</dbReference>
<organism evidence="4 5">
    <name type="scientific">Nepenthes gracilis</name>
    <name type="common">Slender pitcher plant</name>
    <dbReference type="NCBI Taxonomy" id="150966"/>
    <lineage>
        <taxon>Eukaryota</taxon>
        <taxon>Viridiplantae</taxon>
        <taxon>Streptophyta</taxon>
        <taxon>Embryophyta</taxon>
        <taxon>Tracheophyta</taxon>
        <taxon>Spermatophyta</taxon>
        <taxon>Magnoliopsida</taxon>
        <taxon>eudicotyledons</taxon>
        <taxon>Gunneridae</taxon>
        <taxon>Pentapetalae</taxon>
        <taxon>Caryophyllales</taxon>
        <taxon>Nepenthaceae</taxon>
        <taxon>Nepenthes</taxon>
    </lineage>
</organism>
<dbReference type="Pfam" id="PF12799">
    <property type="entry name" value="LRR_4"/>
    <property type="match status" value="1"/>
</dbReference>
<feature type="region of interest" description="Disordered" evidence="3">
    <location>
        <begin position="367"/>
        <end position="409"/>
    </location>
</feature>
<sequence length="698" mass="77388">MEIFNCFSAMAGRKKKDKRDGNILGNSKNENGVGTLQVKLEHPVKTTQQDESYSTSFCVSVPFSIPENSSCEVKIMTHDSCIEKDTMDANYEGEDECDVKSQDKRDKSNCNPQAHICQGGMGELQLANNNMNPFDYFSPEAMHFEGKNEKDAADDDLDMIQSGHVSDPGMTMAENWVSPMLKRSCSSLETREVIQKIVNQLPPSKSLSFEELQELAEKAKEDVFPWPGSPYSNSSAMTHHSADKVVLKKRSSSQILPSRSRRLWWKLFLWSHRNMQKPRNDKSRPVLHASLNQLGGYSSDTLEMGRVKELSKSESPASFSEYPSNQRGGFEGRISSLWPQNQWVAFSVQPSPFQRVDEWVKDLKILSSSPADDGEDSAEDIEFPPSPETGKSVSRSTAHLTQHPKPNLSDDVLHANSVIQSLNSSSTVAHISGMGLRVIPTISHFWRLRSINLSSNNIDHITAGSLPKGLHILDLSRNKISSIGGLRELTRLRVLNLSYNRISRVGHGLSDCTLLKELYLAGNKISDVEGLHRLLKLTVLDLSFNKITTTKALGQLVANYNSLVGLNLLGNPMQSNLSDDQLRKAVCGLLPKLAYLNRQLINQQKAREVAMDSVAKASLGNSSLSCRRRAVKKVGQGAGSLSSSATRSNASIGQRSRNKLKSRSHHHHCVLKTSSSEMPSSSHKHLPLKKNPGRKCIH</sequence>
<dbReference type="PROSITE" id="PS51450">
    <property type="entry name" value="LRR"/>
    <property type="match status" value="4"/>
</dbReference>
<evidence type="ECO:0000256" key="3">
    <source>
        <dbReference type="SAM" id="MobiDB-lite"/>
    </source>
</evidence>
<dbReference type="PANTHER" id="PTHR15454">
    <property type="entry name" value="NISCHARIN RELATED"/>
    <property type="match status" value="1"/>
</dbReference>
<reference evidence="4" key="1">
    <citation type="submission" date="2023-05" db="EMBL/GenBank/DDBJ databases">
        <title>Nepenthes gracilis genome sequencing.</title>
        <authorList>
            <person name="Fukushima K."/>
        </authorList>
    </citation>
    <scope>NUCLEOTIDE SEQUENCE</scope>
    <source>
        <strain evidence="4">SING2019-196</strain>
    </source>
</reference>
<evidence type="ECO:0000256" key="2">
    <source>
        <dbReference type="ARBA" id="ARBA00022737"/>
    </source>
</evidence>
<keyword evidence="1" id="KW-0433">Leucine-rich repeat</keyword>
<dbReference type="SMART" id="SM00365">
    <property type="entry name" value="LRR_SD22"/>
    <property type="match status" value="4"/>
</dbReference>
<protein>
    <submittedName>
        <fullName evidence="4">Uncharacterized protein</fullName>
    </submittedName>
</protein>
<gene>
    <name evidence="4" type="ORF">Nepgr_023706</name>
</gene>
<dbReference type="InterPro" id="IPR003591">
    <property type="entry name" value="Leu-rich_rpt_typical-subtyp"/>
</dbReference>
<feature type="compositionally biased region" description="Polar residues" evidence="3">
    <location>
        <begin position="313"/>
        <end position="327"/>
    </location>
</feature>
<dbReference type="FunFam" id="3.80.10.10:FF:000505">
    <property type="entry name" value="Outer arm dynein light chain 1 protein"/>
    <property type="match status" value="1"/>
</dbReference>
<dbReference type="EMBL" id="BSYO01000023">
    <property type="protein sequence ID" value="GMH21863.1"/>
    <property type="molecule type" value="Genomic_DNA"/>
</dbReference>
<dbReference type="InterPro" id="IPR025875">
    <property type="entry name" value="Leu-rich_rpt_4"/>
</dbReference>
<feature type="compositionally biased region" description="Basic residues" evidence="3">
    <location>
        <begin position="656"/>
        <end position="670"/>
    </location>
</feature>
<dbReference type="AlphaFoldDB" id="A0AAD3T2M0"/>
<evidence type="ECO:0000256" key="1">
    <source>
        <dbReference type="ARBA" id="ARBA00022614"/>
    </source>
</evidence>
<dbReference type="Pfam" id="PF13855">
    <property type="entry name" value="LRR_8"/>
    <property type="match status" value="1"/>
</dbReference>
<name>A0AAD3T2M0_NEPGR</name>
<feature type="compositionally biased region" description="Low complexity" evidence="3">
    <location>
        <begin position="639"/>
        <end position="653"/>
    </location>
</feature>
<dbReference type="PANTHER" id="PTHR15454:SF37">
    <property type="entry name" value="OUTER ARM DYNEIN LIGHT CHAIN 1 PROTEIN"/>
    <property type="match status" value="1"/>
</dbReference>
<dbReference type="GO" id="GO:0005737">
    <property type="term" value="C:cytoplasm"/>
    <property type="evidence" value="ECO:0007669"/>
    <property type="project" value="TreeGrafter"/>
</dbReference>
<feature type="region of interest" description="Disordered" evidence="3">
    <location>
        <begin position="307"/>
        <end position="327"/>
    </location>
</feature>
<dbReference type="Gene3D" id="3.80.10.10">
    <property type="entry name" value="Ribonuclease Inhibitor"/>
    <property type="match status" value="2"/>
</dbReference>
<feature type="compositionally biased region" description="Polar residues" evidence="3">
    <location>
        <begin position="389"/>
        <end position="400"/>
    </location>
</feature>
<feature type="compositionally biased region" description="Acidic residues" evidence="3">
    <location>
        <begin position="372"/>
        <end position="382"/>
    </location>
</feature>
<comment type="caution">
    <text evidence="4">The sequence shown here is derived from an EMBL/GenBank/DDBJ whole genome shotgun (WGS) entry which is preliminary data.</text>
</comment>
<dbReference type="SMART" id="SM00369">
    <property type="entry name" value="LRR_TYP"/>
    <property type="match status" value="3"/>
</dbReference>
<feature type="region of interest" description="Disordered" evidence="3">
    <location>
        <begin position="635"/>
        <end position="698"/>
    </location>
</feature>